<dbReference type="AlphaFoldDB" id="A0A174A892"/>
<dbReference type="InterPro" id="IPR050638">
    <property type="entry name" value="AA-Vitamin_Transporters"/>
</dbReference>
<dbReference type="Pfam" id="PF00892">
    <property type="entry name" value="EamA"/>
    <property type="match status" value="2"/>
</dbReference>
<feature type="transmembrane region" description="Helical" evidence="7">
    <location>
        <begin position="86"/>
        <end position="105"/>
    </location>
</feature>
<feature type="transmembrane region" description="Helical" evidence="7">
    <location>
        <begin position="237"/>
        <end position="259"/>
    </location>
</feature>
<feature type="transmembrane region" description="Helical" evidence="7">
    <location>
        <begin position="125"/>
        <end position="143"/>
    </location>
</feature>
<dbReference type="GO" id="GO:0005886">
    <property type="term" value="C:plasma membrane"/>
    <property type="evidence" value="ECO:0007669"/>
    <property type="project" value="UniProtKB-SubCell"/>
</dbReference>
<keyword evidence="5 7" id="KW-1133">Transmembrane helix</keyword>
<comment type="subcellular location">
    <subcellularLocation>
        <location evidence="1">Cell membrane</location>
        <topology evidence="1">Multi-pass membrane protein</topology>
    </subcellularLocation>
</comment>
<dbReference type="EMBL" id="CYYP01000005">
    <property type="protein sequence ID" value="CUN83705.1"/>
    <property type="molecule type" value="Genomic_DNA"/>
</dbReference>
<dbReference type="PANTHER" id="PTHR32322:SF18">
    <property type="entry name" value="S-ADENOSYLMETHIONINE_S-ADENOSYLHOMOCYSTEINE TRANSPORTER"/>
    <property type="match status" value="1"/>
</dbReference>
<feature type="transmembrane region" description="Helical" evidence="7">
    <location>
        <begin position="203"/>
        <end position="225"/>
    </location>
</feature>
<dbReference type="InterPro" id="IPR037185">
    <property type="entry name" value="EmrE-like"/>
</dbReference>
<dbReference type="InterPro" id="IPR000620">
    <property type="entry name" value="EamA_dom"/>
</dbReference>
<feature type="transmembrane region" description="Helical" evidence="7">
    <location>
        <begin position="265"/>
        <end position="286"/>
    </location>
</feature>
<evidence type="ECO:0000313" key="9">
    <source>
        <dbReference type="EMBL" id="CUN83705.1"/>
    </source>
</evidence>
<evidence type="ECO:0000259" key="8">
    <source>
        <dbReference type="Pfam" id="PF00892"/>
    </source>
</evidence>
<keyword evidence="4 7" id="KW-0812">Transmembrane</keyword>
<sequence>MSKECVEQVEGAGASVPMTDISNIDVPEGTDELSRNTRRAWRDRLNSASTRKMITGVLATLVGGSFWGFSGTSASFLFDTYHVDTLWLMSVRQILAGLLFMAVVVTRDRERLVKLWTTPADRRQLLLFTAFGLLFNQFCYLSAVRLTNAGTATVLQCLQLVIIMGYTCVVDRRMPRVREAVGIGLALGGTFLIATGGDPTSLNISPLGLIAGLMCAVSATCMAVIPAKILPEYGSPIVTGSAMLTAGIVSCAVVQPWAHMPALDAVGIEALAVFVVIGSFFAYMLYMQGVKDIGSVRASLIGTVEPVSATITSAVMLGTVFLPTDLIGFAMIIVMMFLTV</sequence>
<dbReference type="Proteomes" id="UP000095468">
    <property type="component" value="Unassembled WGS sequence"/>
</dbReference>
<reference evidence="9 10" key="1">
    <citation type="submission" date="2015-09" db="EMBL/GenBank/DDBJ databases">
        <authorList>
            <consortium name="Pathogen Informatics"/>
        </authorList>
    </citation>
    <scope>NUCLEOTIDE SEQUENCE [LARGE SCALE GENOMIC DNA]</scope>
    <source>
        <strain evidence="9 10">2789STDY5608823</strain>
    </source>
</reference>
<evidence type="ECO:0000256" key="3">
    <source>
        <dbReference type="ARBA" id="ARBA00022475"/>
    </source>
</evidence>
<keyword evidence="3" id="KW-1003">Cell membrane</keyword>
<evidence type="ECO:0000313" key="10">
    <source>
        <dbReference type="Proteomes" id="UP000095468"/>
    </source>
</evidence>
<dbReference type="SUPFAM" id="SSF103481">
    <property type="entry name" value="Multidrug resistance efflux transporter EmrE"/>
    <property type="match status" value="2"/>
</dbReference>
<dbReference type="RefSeq" id="WP_172676314.1">
    <property type="nucleotide sequence ID" value="NZ_CYYP01000005.1"/>
</dbReference>
<protein>
    <submittedName>
        <fullName evidence="9">Uncharacterized inner membrane transporter yicL</fullName>
    </submittedName>
</protein>
<keyword evidence="6 7" id="KW-0472">Membrane</keyword>
<evidence type="ECO:0000256" key="4">
    <source>
        <dbReference type="ARBA" id="ARBA00022692"/>
    </source>
</evidence>
<feature type="domain" description="EamA" evidence="8">
    <location>
        <begin position="207"/>
        <end position="339"/>
    </location>
</feature>
<organism evidence="9 10">
    <name type="scientific">Collinsella aerofaciens</name>
    <dbReference type="NCBI Taxonomy" id="74426"/>
    <lineage>
        <taxon>Bacteria</taxon>
        <taxon>Bacillati</taxon>
        <taxon>Actinomycetota</taxon>
        <taxon>Coriobacteriia</taxon>
        <taxon>Coriobacteriales</taxon>
        <taxon>Coriobacteriaceae</taxon>
        <taxon>Collinsella</taxon>
    </lineage>
</organism>
<comment type="similarity">
    <text evidence="2">Belongs to the EamA transporter family.</text>
</comment>
<proteinExistence type="inferred from homology"/>
<feature type="transmembrane region" description="Helical" evidence="7">
    <location>
        <begin position="149"/>
        <end position="168"/>
    </location>
</feature>
<feature type="transmembrane region" description="Helical" evidence="7">
    <location>
        <begin position="307"/>
        <end position="338"/>
    </location>
</feature>
<feature type="domain" description="EamA" evidence="8">
    <location>
        <begin position="55"/>
        <end position="194"/>
    </location>
</feature>
<gene>
    <name evidence="9" type="primary">yicL</name>
    <name evidence="9" type="ORF">ERS852381_00724</name>
</gene>
<feature type="transmembrane region" description="Helical" evidence="7">
    <location>
        <begin position="180"/>
        <end position="197"/>
    </location>
</feature>
<name>A0A174A892_9ACTN</name>
<evidence type="ECO:0000256" key="6">
    <source>
        <dbReference type="ARBA" id="ARBA00023136"/>
    </source>
</evidence>
<evidence type="ECO:0000256" key="5">
    <source>
        <dbReference type="ARBA" id="ARBA00022989"/>
    </source>
</evidence>
<feature type="transmembrane region" description="Helical" evidence="7">
    <location>
        <begin position="53"/>
        <end position="74"/>
    </location>
</feature>
<evidence type="ECO:0000256" key="1">
    <source>
        <dbReference type="ARBA" id="ARBA00004651"/>
    </source>
</evidence>
<dbReference type="PANTHER" id="PTHR32322">
    <property type="entry name" value="INNER MEMBRANE TRANSPORTER"/>
    <property type="match status" value="1"/>
</dbReference>
<accession>A0A174A892</accession>
<evidence type="ECO:0000256" key="2">
    <source>
        <dbReference type="ARBA" id="ARBA00007362"/>
    </source>
</evidence>
<evidence type="ECO:0000256" key="7">
    <source>
        <dbReference type="SAM" id="Phobius"/>
    </source>
</evidence>